<comment type="caution">
    <text evidence="6">The sequence shown here is derived from an EMBL/GenBank/DDBJ whole genome shotgun (WGS) entry which is preliminary data.</text>
</comment>
<evidence type="ECO:0000256" key="4">
    <source>
        <dbReference type="PROSITE-ProRule" id="PRU00510"/>
    </source>
</evidence>
<sequence>MEQNLLQEFKISLEKERSLLTAELTSIADPDPKMKGDWHARFPKFEIVETSSSSDREVEADEIEEYEMRLAEEQSLESRLLAVTKALERISNGTYGSCKTCGKAIAIDRLRANPAAEHDMAHSV</sequence>
<keyword evidence="1" id="KW-0479">Metal-binding</keyword>
<feature type="domain" description="Zinc finger DksA/TraR C4-type" evidence="5">
    <location>
        <begin position="93"/>
        <end position="117"/>
    </location>
</feature>
<evidence type="ECO:0000313" key="7">
    <source>
        <dbReference type="Proteomes" id="UP000178574"/>
    </source>
</evidence>
<evidence type="ECO:0000313" key="6">
    <source>
        <dbReference type="EMBL" id="OGZ96533.1"/>
    </source>
</evidence>
<dbReference type="PANTHER" id="PTHR33823">
    <property type="entry name" value="RNA POLYMERASE-BINDING TRANSCRIPTION FACTOR DKSA-RELATED"/>
    <property type="match status" value="1"/>
</dbReference>
<keyword evidence="3" id="KW-0862">Zinc</keyword>
<evidence type="ECO:0000256" key="1">
    <source>
        <dbReference type="ARBA" id="ARBA00022723"/>
    </source>
</evidence>
<evidence type="ECO:0000259" key="5">
    <source>
        <dbReference type="Pfam" id="PF01258"/>
    </source>
</evidence>
<keyword evidence="2" id="KW-0863">Zinc-finger</keyword>
<evidence type="ECO:0000256" key="3">
    <source>
        <dbReference type="ARBA" id="ARBA00022833"/>
    </source>
</evidence>
<organism evidence="6 7">
    <name type="scientific">Candidatus Sungbacteria bacterium RIFCSPHIGHO2_01_FULL_50_25</name>
    <dbReference type="NCBI Taxonomy" id="1802265"/>
    <lineage>
        <taxon>Bacteria</taxon>
        <taxon>Candidatus Sungiibacteriota</taxon>
    </lineage>
</organism>
<reference evidence="6 7" key="1">
    <citation type="journal article" date="2016" name="Nat. Commun.">
        <title>Thousands of microbial genomes shed light on interconnected biogeochemical processes in an aquifer system.</title>
        <authorList>
            <person name="Anantharaman K."/>
            <person name="Brown C.T."/>
            <person name="Hug L.A."/>
            <person name="Sharon I."/>
            <person name="Castelle C.J."/>
            <person name="Probst A.J."/>
            <person name="Thomas B.C."/>
            <person name="Singh A."/>
            <person name="Wilkins M.J."/>
            <person name="Karaoz U."/>
            <person name="Brodie E.L."/>
            <person name="Williams K.H."/>
            <person name="Hubbard S.S."/>
            <person name="Banfield J.F."/>
        </authorList>
    </citation>
    <scope>NUCLEOTIDE SEQUENCE [LARGE SCALE GENOMIC DNA]</scope>
</reference>
<comment type="caution">
    <text evidence="4">Lacks conserved residue(s) required for the propagation of feature annotation.</text>
</comment>
<dbReference type="GO" id="GO:0008270">
    <property type="term" value="F:zinc ion binding"/>
    <property type="evidence" value="ECO:0007669"/>
    <property type="project" value="UniProtKB-KW"/>
</dbReference>
<dbReference type="PANTHER" id="PTHR33823:SF4">
    <property type="entry name" value="GENERAL STRESS PROTEIN 16O"/>
    <property type="match status" value="1"/>
</dbReference>
<dbReference type="EMBL" id="MHQD01000010">
    <property type="protein sequence ID" value="OGZ96533.1"/>
    <property type="molecule type" value="Genomic_DNA"/>
</dbReference>
<protein>
    <recommendedName>
        <fullName evidence="5">Zinc finger DksA/TraR C4-type domain-containing protein</fullName>
    </recommendedName>
</protein>
<gene>
    <name evidence="6" type="ORF">A2847_02590</name>
</gene>
<evidence type="ECO:0000256" key="2">
    <source>
        <dbReference type="ARBA" id="ARBA00022771"/>
    </source>
</evidence>
<name>A0A1G2KBE0_9BACT</name>
<accession>A0A1G2KBE0</accession>
<dbReference type="Gene3D" id="1.20.120.910">
    <property type="entry name" value="DksA, coiled-coil domain"/>
    <property type="match status" value="1"/>
</dbReference>
<proteinExistence type="predicted"/>
<dbReference type="Proteomes" id="UP000178574">
    <property type="component" value="Unassembled WGS sequence"/>
</dbReference>
<dbReference type="InterPro" id="IPR000962">
    <property type="entry name" value="Znf_DskA_TraR"/>
</dbReference>
<dbReference type="PROSITE" id="PS51128">
    <property type="entry name" value="ZF_DKSA_2"/>
    <property type="match status" value="1"/>
</dbReference>
<dbReference type="AlphaFoldDB" id="A0A1G2KBE0"/>
<dbReference type="Pfam" id="PF01258">
    <property type="entry name" value="zf-dskA_traR"/>
    <property type="match status" value="1"/>
</dbReference>